<dbReference type="AlphaFoldDB" id="A0A5N5ZX30"/>
<dbReference type="RefSeq" id="WP_139674165.1">
    <property type="nucleotide sequence ID" value="NZ_VDLY02000022.1"/>
</dbReference>
<dbReference type="SUPFAM" id="SSF55729">
    <property type="entry name" value="Acyl-CoA N-acyltransferases (Nat)"/>
    <property type="match status" value="1"/>
</dbReference>
<accession>A0A5N5ZX30</accession>
<dbReference type="PROSITE" id="PS51186">
    <property type="entry name" value="GNAT"/>
    <property type="match status" value="1"/>
</dbReference>
<gene>
    <name evidence="2" type="ORF">FH607_027315</name>
</gene>
<dbReference type="Pfam" id="PF00583">
    <property type="entry name" value="Acetyltransf_1"/>
    <property type="match status" value="1"/>
</dbReference>
<dbReference type="InterPro" id="IPR000182">
    <property type="entry name" value="GNAT_dom"/>
</dbReference>
<organism evidence="2 3">
    <name type="scientific">Streptomyces mimosae</name>
    <dbReference type="NCBI Taxonomy" id="2586635"/>
    <lineage>
        <taxon>Bacteria</taxon>
        <taxon>Bacillati</taxon>
        <taxon>Actinomycetota</taxon>
        <taxon>Actinomycetes</taxon>
        <taxon>Kitasatosporales</taxon>
        <taxon>Streptomycetaceae</taxon>
        <taxon>Streptomyces</taxon>
    </lineage>
</organism>
<feature type="domain" description="N-acetyltransferase" evidence="1">
    <location>
        <begin position="1"/>
        <end position="149"/>
    </location>
</feature>
<protein>
    <recommendedName>
        <fullName evidence="1">N-acetyltransferase domain-containing protein</fullName>
    </recommendedName>
</protein>
<name>A0A5N5ZX30_9ACTN</name>
<sequence>MWLRRVGEADLPAALDLHARCSPGNLAQRYPGGAREADDYLRHLLNGRHGASVAAHLGTGQLVGLGHVLWDGPESEVALLVADDWQRRGVGGALLGALVALAVARHSAGLYAVAQAGDAELLGALRATGLPLTEHPEADDALVVSAPLPSRGVR</sequence>
<evidence type="ECO:0000313" key="2">
    <source>
        <dbReference type="EMBL" id="KAB8160319.1"/>
    </source>
</evidence>
<keyword evidence="3" id="KW-1185">Reference proteome</keyword>
<dbReference type="Proteomes" id="UP000314251">
    <property type="component" value="Unassembled WGS sequence"/>
</dbReference>
<dbReference type="Gene3D" id="3.40.630.30">
    <property type="match status" value="1"/>
</dbReference>
<proteinExistence type="predicted"/>
<dbReference type="GO" id="GO:0016747">
    <property type="term" value="F:acyltransferase activity, transferring groups other than amino-acyl groups"/>
    <property type="evidence" value="ECO:0007669"/>
    <property type="project" value="InterPro"/>
</dbReference>
<evidence type="ECO:0000259" key="1">
    <source>
        <dbReference type="PROSITE" id="PS51186"/>
    </source>
</evidence>
<dbReference type="EMBL" id="VDLY02000022">
    <property type="protein sequence ID" value="KAB8160319.1"/>
    <property type="molecule type" value="Genomic_DNA"/>
</dbReference>
<evidence type="ECO:0000313" key="3">
    <source>
        <dbReference type="Proteomes" id="UP000314251"/>
    </source>
</evidence>
<comment type="caution">
    <text evidence="2">The sequence shown here is derived from an EMBL/GenBank/DDBJ whole genome shotgun (WGS) entry which is preliminary data.</text>
</comment>
<reference evidence="2" key="1">
    <citation type="submission" date="2019-10" db="EMBL/GenBank/DDBJ databases">
        <title>Nonomuraea sp. nov., isolated from Phyllanthus amarus.</title>
        <authorList>
            <person name="Klykleung N."/>
            <person name="Tanasupawat S."/>
        </authorList>
    </citation>
    <scope>NUCLEOTIDE SEQUENCE [LARGE SCALE GENOMIC DNA]</scope>
    <source>
        <strain evidence="2">3MP-10</strain>
    </source>
</reference>
<dbReference type="InterPro" id="IPR016181">
    <property type="entry name" value="Acyl_CoA_acyltransferase"/>
</dbReference>
<dbReference type="OrthoDB" id="5516749at2"/>